<evidence type="ECO:0000313" key="2">
    <source>
        <dbReference type="EMBL" id="VEL39037.1"/>
    </source>
</evidence>
<sequence>SYAVPRHRSLPPALCYRRRHPVKQQSGCILISPGPSTVCCRRTSLQPLTSIPTNLHSSHAISPTNSLPNTTTRKAMRCVCRPDDGTISLDLSSPLSSLLPQTPSLNTTLDCIRCRRHSTTVTRSPVDSSVDTDPLHHPESGLSMNSTSSNARQPERRMPSFRRPYVQGYQDTPSKRVIASSALASQHCRFFCSRRFIPIVTKLSARSTDIDSDSYSWDKIELGNSCCAQPKWPSRQLRKGIADLASVRAILIKSGPPADVRLRHDPVALFHAYSRVWRTTNGRPAFGETAGHRALRWRIREAMLRQQVPFFPPRPFLVTHHQHRHCCQKTPSLSARSSPKVTRRHQVDKHTKNTECSLHNSPECYCLTREENWRCCHSPYSTGKLLYPCRLYLS</sequence>
<feature type="region of interest" description="Disordered" evidence="1">
    <location>
        <begin position="122"/>
        <end position="161"/>
    </location>
</feature>
<dbReference type="EMBL" id="CAAALY010259864">
    <property type="protein sequence ID" value="VEL39037.1"/>
    <property type="molecule type" value="Genomic_DNA"/>
</dbReference>
<gene>
    <name evidence="2" type="ORF">PXEA_LOCUS32477</name>
</gene>
<protein>
    <recommendedName>
        <fullName evidence="4">Centriolar and ciliogenesis-associated protein HYLS1 C-terminal domain-containing protein</fullName>
    </recommendedName>
</protein>
<evidence type="ECO:0008006" key="4">
    <source>
        <dbReference type="Google" id="ProtNLM"/>
    </source>
</evidence>
<evidence type="ECO:0000313" key="3">
    <source>
        <dbReference type="Proteomes" id="UP000784294"/>
    </source>
</evidence>
<name>A0A448XKU8_9PLAT</name>
<dbReference type="Proteomes" id="UP000784294">
    <property type="component" value="Unassembled WGS sequence"/>
</dbReference>
<feature type="compositionally biased region" description="Polar residues" evidence="1">
    <location>
        <begin position="142"/>
        <end position="152"/>
    </location>
</feature>
<feature type="non-terminal residue" evidence="2">
    <location>
        <position position="394"/>
    </location>
</feature>
<organism evidence="2 3">
    <name type="scientific">Protopolystoma xenopodis</name>
    <dbReference type="NCBI Taxonomy" id="117903"/>
    <lineage>
        <taxon>Eukaryota</taxon>
        <taxon>Metazoa</taxon>
        <taxon>Spiralia</taxon>
        <taxon>Lophotrochozoa</taxon>
        <taxon>Platyhelminthes</taxon>
        <taxon>Monogenea</taxon>
        <taxon>Polyopisthocotylea</taxon>
        <taxon>Polystomatidea</taxon>
        <taxon>Polystomatidae</taxon>
        <taxon>Protopolystoma</taxon>
    </lineage>
</organism>
<dbReference type="AlphaFoldDB" id="A0A448XKU8"/>
<comment type="caution">
    <text evidence="2">The sequence shown here is derived from an EMBL/GenBank/DDBJ whole genome shotgun (WGS) entry which is preliminary data.</text>
</comment>
<evidence type="ECO:0000256" key="1">
    <source>
        <dbReference type="SAM" id="MobiDB-lite"/>
    </source>
</evidence>
<accession>A0A448XKU8</accession>
<keyword evidence="3" id="KW-1185">Reference proteome</keyword>
<reference evidence="2" key="1">
    <citation type="submission" date="2018-11" db="EMBL/GenBank/DDBJ databases">
        <authorList>
            <consortium name="Pathogen Informatics"/>
        </authorList>
    </citation>
    <scope>NUCLEOTIDE SEQUENCE</scope>
</reference>
<feature type="compositionally biased region" description="Polar residues" evidence="1">
    <location>
        <begin position="122"/>
        <end position="131"/>
    </location>
</feature>
<proteinExistence type="predicted"/>